<accession>A0A091ASA7</accession>
<proteinExistence type="predicted"/>
<dbReference type="Proteomes" id="UP000029385">
    <property type="component" value="Unassembled WGS sequence"/>
</dbReference>
<keyword evidence="2" id="KW-1185">Reference proteome</keyword>
<protein>
    <recommendedName>
        <fullName evidence="3">Glyoxalase-like domain-containing protein</fullName>
    </recommendedName>
</protein>
<name>A0A091ASA7_9GAMM</name>
<sequence length="42" mass="4810">MSLPSAAAVIFVDNVERMTAFYQAIAGMAMVFWRDGWSERWP</sequence>
<organism evidence="1 2">
    <name type="scientific">Arenimonas oryziterrae DSM 21050 = YC6267</name>
    <dbReference type="NCBI Taxonomy" id="1121015"/>
    <lineage>
        <taxon>Bacteria</taxon>
        <taxon>Pseudomonadati</taxon>
        <taxon>Pseudomonadota</taxon>
        <taxon>Gammaproteobacteria</taxon>
        <taxon>Lysobacterales</taxon>
        <taxon>Lysobacteraceae</taxon>
        <taxon>Arenimonas</taxon>
    </lineage>
</organism>
<dbReference type="RefSeq" id="WP_022970019.1">
    <property type="nucleotide sequence ID" value="NZ_ATVD01000005.1"/>
</dbReference>
<dbReference type="PATRIC" id="fig|1121015.4.peg.1660"/>
<comment type="caution">
    <text evidence="1">The sequence shown here is derived from an EMBL/GenBank/DDBJ whole genome shotgun (WGS) entry which is preliminary data.</text>
</comment>
<evidence type="ECO:0008006" key="3">
    <source>
        <dbReference type="Google" id="ProtNLM"/>
    </source>
</evidence>
<dbReference type="AlphaFoldDB" id="A0A091ASA7"/>
<evidence type="ECO:0000313" key="2">
    <source>
        <dbReference type="Proteomes" id="UP000029385"/>
    </source>
</evidence>
<dbReference type="EMBL" id="AVCI01000006">
    <property type="protein sequence ID" value="KFN43063.1"/>
    <property type="molecule type" value="Genomic_DNA"/>
</dbReference>
<dbReference type="OrthoDB" id="4762357at2"/>
<gene>
    <name evidence="1" type="ORF">N789_10905</name>
</gene>
<reference evidence="1 2" key="1">
    <citation type="submission" date="2013-09" db="EMBL/GenBank/DDBJ databases">
        <title>Genome sequencing of Arenimonas oryziterrae.</title>
        <authorList>
            <person name="Chen F."/>
            <person name="Wang G."/>
        </authorList>
    </citation>
    <scope>NUCLEOTIDE SEQUENCE [LARGE SCALE GENOMIC DNA]</scope>
    <source>
        <strain evidence="1 2">YC6267</strain>
    </source>
</reference>
<evidence type="ECO:0000313" key="1">
    <source>
        <dbReference type="EMBL" id="KFN43063.1"/>
    </source>
</evidence>